<reference evidence="2 3" key="1">
    <citation type="submission" date="2015-07" db="EMBL/GenBank/DDBJ databases">
        <title>The genome of Dufourea novaeangliae.</title>
        <authorList>
            <person name="Pan H."/>
            <person name="Kapheim K."/>
        </authorList>
    </citation>
    <scope>NUCLEOTIDE SEQUENCE [LARGE SCALE GENOMIC DNA]</scope>
    <source>
        <strain evidence="2">0120121106</strain>
        <tissue evidence="2">Whole body</tissue>
    </source>
</reference>
<feature type="region of interest" description="Disordered" evidence="1">
    <location>
        <begin position="1"/>
        <end position="26"/>
    </location>
</feature>
<gene>
    <name evidence="2" type="ORF">WN55_03510</name>
</gene>
<evidence type="ECO:0000256" key="1">
    <source>
        <dbReference type="SAM" id="MobiDB-lite"/>
    </source>
</evidence>
<dbReference type="AlphaFoldDB" id="A0A154PJG8"/>
<sequence length="209" mass="22597">MRNEDGKKEAEVGSEGGPEGDWVVSRQTSLTPYRRGVVTQVTKVDELQVATASPVDYRGGVERPSVQIDVCRWPIEYWQNYFAAGAILSHGDAAAGGPGGALGDSKGSYGGPEVNGQFFLPRASIEFDEFRLRSPGRVNFADVRGSLIGLEDAISIFEVGEIGVEAAGSNGGRFEYSEGMEPPLKLHKNRDDIVVVSHPYQDINLVHSE</sequence>
<protein>
    <submittedName>
        <fullName evidence="2">Uncharacterized protein</fullName>
    </submittedName>
</protein>
<keyword evidence="3" id="KW-1185">Reference proteome</keyword>
<organism evidence="2 3">
    <name type="scientific">Dufourea novaeangliae</name>
    <name type="common">Sweat bee</name>
    <dbReference type="NCBI Taxonomy" id="178035"/>
    <lineage>
        <taxon>Eukaryota</taxon>
        <taxon>Metazoa</taxon>
        <taxon>Ecdysozoa</taxon>
        <taxon>Arthropoda</taxon>
        <taxon>Hexapoda</taxon>
        <taxon>Insecta</taxon>
        <taxon>Pterygota</taxon>
        <taxon>Neoptera</taxon>
        <taxon>Endopterygota</taxon>
        <taxon>Hymenoptera</taxon>
        <taxon>Apocrita</taxon>
        <taxon>Aculeata</taxon>
        <taxon>Apoidea</taxon>
        <taxon>Anthophila</taxon>
        <taxon>Halictidae</taxon>
        <taxon>Rophitinae</taxon>
        <taxon>Dufourea</taxon>
    </lineage>
</organism>
<evidence type="ECO:0000313" key="2">
    <source>
        <dbReference type="EMBL" id="KZC12005.1"/>
    </source>
</evidence>
<proteinExistence type="predicted"/>
<dbReference type="Proteomes" id="UP000076502">
    <property type="component" value="Unassembled WGS sequence"/>
</dbReference>
<evidence type="ECO:0000313" key="3">
    <source>
        <dbReference type="Proteomes" id="UP000076502"/>
    </source>
</evidence>
<name>A0A154PJG8_DUFNO</name>
<accession>A0A154PJG8</accession>
<feature type="compositionally biased region" description="Basic and acidic residues" evidence="1">
    <location>
        <begin position="1"/>
        <end position="11"/>
    </location>
</feature>
<dbReference type="EMBL" id="KQ434936">
    <property type="protein sequence ID" value="KZC12005.1"/>
    <property type="molecule type" value="Genomic_DNA"/>
</dbReference>